<dbReference type="Proteomes" id="UP000190648">
    <property type="component" value="Unassembled WGS sequence"/>
</dbReference>
<evidence type="ECO:0000313" key="1">
    <source>
        <dbReference type="EMBL" id="OPJ67209.1"/>
    </source>
</evidence>
<protein>
    <submittedName>
        <fullName evidence="1">Uncharacterized protein</fullName>
    </submittedName>
</protein>
<organism evidence="1 2">
    <name type="scientific">Patagioenas fasciata monilis</name>
    <dbReference type="NCBI Taxonomy" id="372326"/>
    <lineage>
        <taxon>Eukaryota</taxon>
        <taxon>Metazoa</taxon>
        <taxon>Chordata</taxon>
        <taxon>Craniata</taxon>
        <taxon>Vertebrata</taxon>
        <taxon>Euteleostomi</taxon>
        <taxon>Archelosauria</taxon>
        <taxon>Archosauria</taxon>
        <taxon>Dinosauria</taxon>
        <taxon>Saurischia</taxon>
        <taxon>Theropoda</taxon>
        <taxon>Coelurosauria</taxon>
        <taxon>Aves</taxon>
        <taxon>Neognathae</taxon>
        <taxon>Neoaves</taxon>
        <taxon>Columbimorphae</taxon>
        <taxon>Columbiformes</taxon>
        <taxon>Columbidae</taxon>
        <taxon>Patagioenas</taxon>
    </lineage>
</organism>
<accession>A0A1V4J4Z9</accession>
<gene>
    <name evidence="1" type="ORF">AV530_001454</name>
</gene>
<dbReference type="AlphaFoldDB" id="A0A1V4J4Z9"/>
<reference evidence="1 2" key="1">
    <citation type="submission" date="2016-02" db="EMBL/GenBank/DDBJ databases">
        <title>Band-tailed pigeon sequencing and assembly.</title>
        <authorList>
            <person name="Soares A.E."/>
            <person name="Novak B.J."/>
            <person name="Rice E.S."/>
            <person name="O'Connell B."/>
            <person name="Chang D."/>
            <person name="Weber S."/>
            <person name="Shapiro B."/>
        </authorList>
    </citation>
    <scope>NUCLEOTIDE SEQUENCE [LARGE SCALE GENOMIC DNA]</scope>
    <source>
        <strain evidence="1">BTP2013</strain>
        <tissue evidence="1">Blood</tissue>
    </source>
</reference>
<dbReference type="EMBL" id="LSYS01009308">
    <property type="protein sequence ID" value="OPJ67209.1"/>
    <property type="molecule type" value="Genomic_DNA"/>
</dbReference>
<sequence>MVIKGNLKFKPFEGCCVEGGLPQSSYTLQAIILLDISYQTEFQKYLSAYLFSHKDGYQLSDLVEANQSSYKSSTPAR</sequence>
<keyword evidence="2" id="KW-1185">Reference proteome</keyword>
<comment type="caution">
    <text evidence="1">The sequence shown here is derived from an EMBL/GenBank/DDBJ whole genome shotgun (WGS) entry which is preliminary data.</text>
</comment>
<name>A0A1V4J4Z9_PATFA</name>
<proteinExistence type="predicted"/>
<evidence type="ECO:0000313" key="2">
    <source>
        <dbReference type="Proteomes" id="UP000190648"/>
    </source>
</evidence>